<comment type="caution">
    <text evidence="1">The sequence shown here is derived from an EMBL/GenBank/DDBJ whole genome shotgun (WGS) entry which is preliminary data.</text>
</comment>
<accession>A0ACB9M452</accession>
<dbReference type="EMBL" id="CM042889">
    <property type="protein sequence ID" value="KAI4318927.1"/>
    <property type="molecule type" value="Genomic_DNA"/>
</dbReference>
<gene>
    <name evidence="1" type="ORF">MLD38_032580</name>
</gene>
<sequence>MVSLLLQQAEKTSKDSISGDEENDGRGSMKDSKTENLGQREGKRAMFHSRMEIEETHGEVAGFSENIVESFPFPVKEKFALATWFSTSSLPRMLYLHTSA</sequence>
<proteinExistence type="predicted"/>
<evidence type="ECO:0000313" key="1">
    <source>
        <dbReference type="EMBL" id="KAI4318927.1"/>
    </source>
</evidence>
<dbReference type="Proteomes" id="UP001057402">
    <property type="component" value="Chromosome 10"/>
</dbReference>
<name>A0ACB9M452_9MYRT</name>
<reference evidence="2" key="1">
    <citation type="journal article" date="2023" name="Front. Plant Sci.">
        <title>Chromosomal-level genome assembly of Melastoma candidum provides insights into trichome evolution.</title>
        <authorList>
            <person name="Zhong Y."/>
            <person name="Wu W."/>
            <person name="Sun C."/>
            <person name="Zou P."/>
            <person name="Liu Y."/>
            <person name="Dai S."/>
            <person name="Zhou R."/>
        </authorList>
    </citation>
    <scope>NUCLEOTIDE SEQUENCE [LARGE SCALE GENOMIC DNA]</scope>
</reference>
<protein>
    <submittedName>
        <fullName evidence="1">Uncharacterized protein</fullName>
    </submittedName>
</protein>
<evidence type="ECO:0000313" key="2">
    <source>
        <dbReference type="Proteomes" id="UP001057402"/>
    </source>
</evidence>
<organism evidence="1 2">
    <name type="scientific">Melastoma candidum</name>
    <dbReference type="NCBI Taxonomy" id="119954"/>
    <lineage>
        <taxon>Eukaryota</taxon>
        <taxon>Viridiplantae</taxon>
        <taxon>Streptophyta</taxon>
        <taxon>Embryophyta</taxon>
        <taxon>Tracheophyta</taxon>
        <taxon>Spermatophyta</taxon>
        <taxon>Magnoliopsida</taxon>
        <taxon>eudicotyledons</taxon>
        <taxon>Gunneridae</taxon>
        <taxon>Pentapetalae</taxon>
        <taxon>rosids</taxon>
        <taxon>malvids</taxon>
        <taxon>Myrtales</taxon>
        <taxon>Melastomataceae</taxon>
        <taxon>Melastomatoideae</taxon>
        <taxon>Melastomateae</taxon>
        <taxon>Melastoma</taxon>
    </lineage>
</organism>
<keyword evidence="2" id="KW-1185">Reference proteome</keyword>